<evidence type="ECO:0000313" key="3">
    <source>
        <dbReference type="EMBL" id="KAK5067780.1"/>
    </source>
</evidence>
<evidence type="ECO:0000259" key="2">
    <source>
        <dbReference type="Pfam" id="PF00326"/>
    </source>
</evidence>
<dbReference type="PANTHER" id="PTHR43056:SF5">
    <property type="entry name" value="PEPTIDASE S9 PROLYL OLIGOPEPTIDASE CATALYTIC DOMAIN-CONTAINING PROTEIN"/>
    <property type="match status" value="1"/>
</dbReference>
<keyword evidence="4" id="KW-1185">Reference proteome</keyword>
<dbReference type="PANTHER" id="PTHR43056">
    <property type="entry name" value="PEPTIDASE S9 PROLYL OLIGOPEPTIDASE"/>
    <property type="match status" value="1"/>
</dbReference>
<dbReference type="InterPro" id="IPR050585">
    <property type="entry name" value="Xaa-Pro_dipeptidyl-ppase/CocE"/>
</dbReference>
<dbReference type="InterPro" id="IPR011042">
    <property type="entry name" value="6-blade_b-propeller_TolB-like"/>
</dbReference>
<proteinExistence type="predicted"/>
<dbReference type="Proteomes" id="UP001345691">
    <property type="component" value="Unassembled WGS sequence"/>
</dbReference>
<dbReference type="Gene3D" id="3.40.50.1820">
    <property type="entry name" value="alpha/beta hydrolase"/>
    <property type="match status" value="1"/>
</dbReference>
<dbReference type="InterPro" id="IPR029058">
    <property type="entry name" value="AB_hydrolase_fold"/>
</dbReference>
<gene>
    <name evidence="3" type="ORF">LTR69_001769</name>
</gene>
<dbReference type="EMBL" id="JAVRRF010000002">
    <property type="protein sequence ID" value="KAK5067780.1"/>
    <property type="molecule type" value="Genomic_DNA"/>
</dbReference>
<feature type="region of interest" description="Disordered" evidence="1">
    <location>
        <begin position="219"/>
        <end position="245"/>
    </location>
</feature>
<dbReference type="InterPro" id="IPR001375">
    <property type="entry name" value="Peptidase_S9_cat"/>
</dbReference>
<sequence length="975" mass="108265">MAEKYVERYPPKITGLKACEIASDLRLMRKKGAMLYTVRPTLPNRQQSPLDVDDHHEPIGESDIGTPPSTEKKGTNSIPGAVFPERKPGFDEAVDLLKAFIPGKRRLWLDEAYLVQCLSDLPYPLNDPVFVREYVSPLFFDNSRQSGETGFDAVLGCEELAQSIVGTVVAVDNDLDRLQKWVNNKTWLDGAIPPRKERPAVQALAQLISNLDELEEATSSEVLSGKGKKKGSKANAKPEPELEPITYKRPSDLTRVRKALSMLQKAYGEILAGLMKRDGREFCNHLRFRRALALARAEKRVEEMALGTMAAPLPPANGERLRKRKAAEFEDEEERGFDETVTASKVYLAESRPLENGRICIVEFDKDTAKSRDVLPTQYNAKSLVHGYGGAASTVDQSSGLIVFVDSLTNGILSLDPSSGSVRTLLAPTKDLFFGDFDIIRKDASWILAVQEDHRVKPIANSVVAINVSTEEVVTLAQGADFYTHPRFSPDGNMVCWLQWNFPHMPWDSVELHLAHFKDGSISEERVIAGGQGGVSVQQPRWNPNSTLLYCSDATGYWQLYQYDPASEKNILIKLPGLEQAEFAYAEVFLGSNTYACLTSNLVVAMYVRKGKYATCLIDLERCTYRNLEDICAGTNIQTDSLRRISETEFVTIAAREDEPMTLKVHRVADSDSAMVSRTLSSSIPHEKLPTTKCFSKPQFMTFPRVGSEEGGESHAIFWPPQNPSYHAPAESLPPLIVSVHGGPVHDAMASLCLDIQFWTSRGYAWVEVNYAGSTGYGRAYRELLKGNWGVIDVDDIVSCVKYLASQAMVDPSRIGIRGGSAGGYSVLQCMVKHPDTWAGGVSLYGVSCLSSLEKCTHKFESRYLEGLLLPRSAVSEEEKQRIYRERSPLYHAEEIRAPILLLQGREDIVVPPDQATMMETAIKGALQVEGKANAESMVKVVIFEGEGHGFSKTDTLRRQKVEELSWWSRTLTSG</sequence>
<comment type="caution">
    <text evidence="3">The sequence shown here is derived from an EMBL/GenBank/DDBJ whole genome shotgun (WGS) entry which is preliminary data.</text>
</comment>
<evidence type="ECO:0000256" key="1">
    <source>
        <dbReference type="SAM" id="MobiDB-lite"/>
    </source>
</evidence>
<organism evidence="3 4">
    <name type="scientific">Exophiala sideris</name>
    <dbReference type="NCBI Taxonomy" id="1016849"/>
    <lineage>
        <taxon>Eukaryota</taxon>
        <taxon>Fungi</taxon>
        <taxon>Dikarya</taxon>
        <taxon>Ascomycota</taxon>
        <taxon>Pezizomycotina</taxon>
        <taxon>Eurotiomycetes</taxon>
        <taxon>Chaetothyriomycetidae</taxon>
        <taxon>Chaetothyriales</taxon>
        <taxon>Herpotrichiellaceae</taxon>
        <taxon>Exophiala</taxon>
    </lineage>
</organism>
<reference evidence="3 4" key="1">
    <citation type="submission" date="2023-08" db="EMBL/GenBank/DDBJ databases">
        <title>Black Yeasts Isolated from many extreme environments.</title>
        <authorList>
            <person name="Coleine C."/>
            <person name="Stajich J.E."/>
            <person name="Selbmann L."/>
        </authorList>
    </citation>
    <scope>NUCLEOTIDE SEQUENCE [LARGE SCALE GENOMIC DNA]</scope>
    <source>
        <strain evidence="3 4">CCFEE 6328</strain>
    </source>
</reference>
<accession>A0ABR0JP68</accession>
<name>A0ABR0JP68_9EURO</name>
<protein>
    <recommendedName>
        <fullName evidence="2">Peptidase S9 prolyl oligopeptidase catalytic domain-containing protein</fullName>
    </recommendedName>
</protein>
<dbReference type="SUPFAM" id="SSF53474">
    <property type="entry name" value="alpha/beta-Hydrolases"/>
    <property type="match status" value="1"/>
</dbReference>
<dbReference type="SUPFAM" id="SSF69322">
    <property type="entry name" value="Tricorn protease domain 2"/>
    <property type="match status" value="1"/>
</dbReference>
<feature type="region of interest" description="Disordered" evidence="1">
    <location>
        <begin position="44"/>
        <end position="84"/>
    </location>
</feature>
<dbReference type="Pfam" id="PF00326">
    <property type="entry name" value="Peptidase_S9"/>
    <property type="match status" value="1"/>
</dbReference>
<evidence type="ECO:0000313" key="4">
    <source>
        <dbReference type="Proteomes" id="UP001345691"/>
    </source>
</evidence>
<feature type="domain" description="Peptidase S9 prolyl oligopeptidase catalytic" evidence="2">
    <location>
        <begin position="755"/>
        <end position="973"/>
    </location>
</feature>
<dbReference type="Gene3D" id="2.120.10.30">
    <property type="entry name" value="TolB, C-terminal domain"/>
    <property type="match status" value="1"/>
</dbReference>